<dbReference type="InterPro" id="IPR050109">
    <property type="entry name" value="HTH-type_TetR-like_transc_reg"/>
</dbReference>
<feature type="region of interest" description="Disordered" evidence="3">
    <location>
        <begin position="1"/>
        <end position="20"/>
    </location>
</feature>
<gene>
    <name evidence="5" type="ORF">SAMN05444158_6950</name>
</gene>
<dbReference type="GO" id="GO:0003700">
    <property type="term" value="F:DNA-binding transcription factor activity"/>
    <property type="evidence" value="ECO:0007669"/>
    <property type="project" value="TreeGrafter"/>
</dbReference>
<sequence length="224" mass="24503">MAKAKSSTDRRCRGRPQLRPDDETRQIIYEAARHEFSASGYAATSTEMVARRAGVSTKTLYRLIPNKAALFEGMVSDRLDRFLSDFNLHAADHADIDDALNATLMACADLTLDKEVVALQRIVLQETGQFSDLAATFYKNGIARISAALADWLRVQMKRGLVKLDDADEAAGILLGMVASAPRRAAMFGGLPLPTHSEIEQRVRTCASLFLRGCRVDGRGDDAG</sequence>
<dbReference type="PROSITE" id="PS50977">
    <property type="entry name" value="HTH_TETR_2"/>
    <property type="match status" value="1"/>
</dbReference>
<accession>A0A1H2B9V4</accession>
<dbReference type="Pfam" id="PF14246">
    <property type="entry name" value="TetR_C_7"/>
    <property type="match status" value="1"/>
</dbReference>
<keyword evidence="1 2" id="KW-0238">DNA-binding</keyword>
<dbReference type="InterPro" id="IPR009057">
    <property type="entry name" value="Homeodomain-like_sf"/>
</dbReference>
<name>A0A1H2B9V4_9BRAD</name>
<dbReference type="Gene3D" id="1.10.357.10">
    <property type="entry name" value="Tetracycline Repressor, domain 2"/>
    <property type="match status" value="1"/>
</dbReference>
<dbReference type="PANTHER" id="PTHR30055:SF223">
    <property type="entry name" value="HTH-TYPE TRANSCRIPTIONAL REGULATOR UIDR"/>
    <property type="match status" value="1"/>
</dbReference>
<dbReference type="Pfam" id="PF00440">
    <property type="entry name" value="TetR_N"/>
    <property type="match status" value="1"/>
</dbReference>
<proteinExistence type="predicted"/>
<evidence type="ECO:0000256" key="1">
    <source>
        <dbReference type="ARBA" id="ARBA00023125"/>
    </source>
</evidence>
<reference evidence="6" key="1">
    <citation type="submission" date="2016-10" db="EMBL/GenBank/DDBJ databases">
        <authorList>
            <person name="Varghese N."/>
            <person name="Submissions S."/>
        </authorList>
    </citation>
    <scope>NUCLEOTIDE SEQUENCE [LARGE SCALE GENOMIC DNA]</scope>
    <source>
        <strain evidence="6">GAS369</strain>
    </source>
</reference>
<evidence type="ECO:0000313" key="6">
    <source>
        <dbReference type="Proteomes" id="UP000243904"/>
    </source>
</evidence>
<organism evidence="5 6">
    <name type="scientific">Bradyrhizobium canariense</name>
    <dbReference type="NCBI Taxonomy" id="255045"/>
    <lineage>
        <taxon>Bacteria</taxon>
        <taxon>Pseudomonadati</taxon>
        <taxon>Pseudomonadota</taxon>
        <taxon>Alphaproteobacteria</taxon>
        <taxon>Hyphomicrobiales</taxon>
        <taxon>Nitrobacteraceae</taxon>
        <taxon>Bradyrhizobium</taxon>
    </lineage>
</organism>
<dbReference type="InterPro" id="IPR036271">
    <property type="entry name" value="Tet_transcr_reg_TetR-rel_C_sf"/>
</dbReference>
<dbReference type="InterPro" id="IPR039536">
    <property type="entry name" value="TetR_C_Proteobacteria"/>
</dbReference>
<dbReference type="InterPro" id="IPR001647">
    <property type="entry name" value="HTH_TetR"/>
</dbReference>
<evidence type="ECO:0000259" key="4">
    <source>
        <dbReference type="PROSITE" id="PS50977"/>
    </source>
</evidence>
<dbReference type="GO" id="GO:0000976">
    <property type="term" value="F:transcription cis-regulatory region binding"/>
    <property type="evidence" value="ECO:0007669"/>
    <property type="project" value="TreeGrafter"/>
</dbReference>
<dbReference type="EMBL" id="LT629750">
    <property type="protein sequence ID" value="SDT55001.1"/>
    <property type="molecule type" value="Genomic_DNA"/>
</dbReference>
<evidence type="ECO:0000256" key="3">
    <source>
        <dbReference type="SAM" id="MobiDB-lite"/>
    </source>
</evidence>
<dbReference type="PANTHER" id="PTHR30055">
    <property type="entry name" value="HTH-TYPE TRANSCRIPTIONAL REGULATOR RUTR"/>
    <property type="match status" value="1"/>
</dbReference>
<dbReference type="PRINTS" id="PR00455">
    <property type="entry name" value="HTHTETR"/>
</dbReference>
<evidence type="ECO:0000313" key="5">
    <source>
        <dbReference type="EMBL" id="SDT55001.1"/>
    </source>
</evidence>
<dbReference type="AlphaFoldDB" id="A0A1H2B9V4"/>
<evidence type="ECO:0000256" key="2">
    <source>
        <dbReference type="PROSITE-ProRule" id="PRU00335"/>
    </source>
</evidence>
<keyword evidence="6" id="KW-1185">Reference proteome</keyword>
<feature type="DNA-binding region" description="H-T-H motif" evidence="2">
    <location>
        <begin position="45"/>
        <end position="64"/>
    </location>
</feature>
<protein>
    <submittedName>
        <fullName evidence="5">Transcriptional regulator, TetR family</fullName>
    </submittedName>
</protein>
<dbReference type="Proteomes" id="UP000243904">
    <property type="component" value="Chromosome I"/>
</dbReference>
<feature type="compositionally biased region" description="Basic and acidic residues" evidence="3">
    <location>
        <begin position="1"/>
        <end position="11"/>
    </location>
</feature>
<dbReference type="RefSeq" id="WP_146690532.1">
    <property type="nucleotide sequence ID" value="NZ_LT629750.1"/>
</dbReference>
<feature type="domain" description="HTH tetR-type" evidence="4">
    <location>
        <begin position="22"/>
        <end position="82"/>
    </location>
</feature>
<dbReference type="SUPFAM" id="SSF46689">
    <property type="entry name" value="Homeodomain-like"/>
    <property type="match status" value="1"/>
</dbReference>
<dbReference type="SUPFAM" id="SSF48498">
    <property type="entry name" value="Tetracyclin repressor-like, C-terminal domain"/>
    <property type="match status" value="1"/>
</dbReference>